<dbReference type="EMBL" id="CAADFU010000087">
    <property type="protein sequence ID" value="VFK47074.1"/>
    <property type="molecule type" value="Genomic_DNA"/>
</dbReference>
<sequence length="44" mass="5263">MVFDTLVVFLAKVIHDEQGAVEWYRRGRDLGAYISWSEEWLFDN</sequence>
<proteinExistence type="predicted"/>
<evidence type="ECO:0000313" key="1">
    <source>
        <dbReference type="EMBL" id="VFK41647.1"/>
    </source>
</evidence>
<reference evidence="2" key="1">
    <citation type="submission" date="2019-02" db="EMBL/GenBank/DDBJ databases">
        <authorList>
            <person name="Gruber-Vodicka R. H."/>
            <person name="Seah K. B. B."/>
        </authorList>
    </citation>
    <scope>NUCLEOTIDE SEQUENCE</scope>
    <source>
        <strain evidence="2">BECK_S1320</strain>
        <strain evidence="1">BECK_S1321</strain>
    </source>
</reference>
<protein>
    <submittedName>
        <fullName evidence="2">Uncharacterized protein</fullName>
    </submittedName>
</protein>
<name>A0A450YZW3_9GAMM</name>
<dbReference type="EMBL" id="CAADFR010000098">
    <property type="protein sequence ID" value="VFK41647.1"/>
    <property type="molecule type" value="Genomic_DNA"/>
</dbReference>
<accession>A0A450YZW3</accession>
<dbReference type="AlphaFoldDB" id="A0A450YZW3"/>
<gene>
    <name evidence="2" type="ORF">BECKSD772E_GA0070983_108711</name>
    <name evidence="1" type="ORF">BECKSD772F_GA0070984_109810</name>
</gene>
<evidence type="ECO:0000313" key="2">
    <source>
        <dbReference type="EMBL" id="VFK47074.1"/>
    </source>
</evidence>
<organism evidence="2">
    <name type="scientific">Candidatus Kentrum sp. SD</name>
    <dbReference type="NCBI Taxonomy" id="2126332"/>
    <lineage>
        <taxon>Bacteria</taxon>
        <taxon>Pseudomonadati</taxon>
        <taxon>Pseudomonadota</taxon>
        <taxon>Gammaproteobacteria</taxon>
        <taxon>Candidatus Kentrum</taxon>
    </lineage>
</organism>